<dbReference type="Gene3D" id="3.30.2350.10">
    <property type="entry name" value="Pseudouridine synthase"/>
    <property type="match status" value="1"/>
</dbReference>
<evidence type="ECO:0000256" key="1">
    <source>
        <dbReference type="ARBA" id="ARBA00000385"/>
    </source>
</evidence>
<evidence type="ECO:0000259" key="6">
    <source>
        <dbReference type="Pfam" id="PF01509"/>
    </source>
</evidence>
<dbReference type="HAMAP" id="MF_01080">
    <property type="entry name" value="TruB_bact"/>
    <property type="match status" value="1"/>
</dbReference>
<dbReference type="Pfam" id="PF01509">
    <property type="entry name" value="TruB_N"/>
    <property type="match status" value="1"/>
</dbReference>
<dbReference type="NCBIfam" id="TIGR00431">
    <property type="entry name" value="TruB"/>
    <property type="match status" value="1"/>
</dbReference>
<name>A0A7X9E7C7_UNCKA</name>
<evidence type="ECO:0000256" key="4">
    <source>
        <dbReference type="ARBA" id="ARBA00023235"/>
    </source>
</evidence>
<keyword evidence="3 5" id="KW-0819">tRNA processing</keyword>
<gene>
    <name evidence="5 7" type="primary">truB</name>
    <name evidence="7" type="ORF">GYA37_02145</name>
</gene>
<dbReference type="GO" id="GO:0031119">
    <property type="term" value="P:tRNA pseudouridine synthesis"/>
    <property type="evidence" value="ECO:0007669"/>
    <property type="project" value="UniProtKB-UniRule"/>
</dbReference>
<feature type="domain" description="Pseudouridine synthase II N-terminal" evidence="6">
    <location>
        <begin position="26"/>
        <end position="186"/>
    </location>
</feature>
<proteinExistence type="inferred from homology"/>
<comment type="caution">
    <text evidence="7">The sequence shown here is derived from an EMBL/GenBank/DDBJ whole genome shotgun (WGS) entry which is preliminary data.</text>
</comment>
<dbReference type="InterPro" id="IPR020103">
    <property type="entry name" value="PsdUridine_synth_cat_dom_sf"/>
</dbReference>
<accession>A0A7X9E7C7</accession>
<keyword evidence="4 5" id="KW-0413">Isomerase</keyword>
<comment type="catalytic activity">
    <reaction evidence="1 5">
        <text>uridine(55) in tRNA = pseudouridine(55) in tRNA</text>
        <dbReference type="Rhea" id="RHEA:42532"/>
        <dbReference type="Rhea" id="RHEA-COMP:10101"/>
        <dbReference type="Rhea" id="RHEA-COMP:10102"/>
        <dbReference type="ChEBI" id="CHEBI:65314"/>
        <dbReference type="ChEBI" id="CHEBI:65315"/>
        <dbReference type="EC" id="5.4.99.25"/>
    </reaction>
</comment>
<evidence type="ECO:0000313" key="7">
    <source>
        <dbReference type="EMBL" id="NMB91631.1"/>
    </source>
</evidence>
<evidence type="ECO:0000313" key="8">
    <source>
        <dbReference type="Proteomes" id="UP000590542"/>
    </source>
</evidence>
<evidence type="ECO:0000256" key="2">
    <source>
        <dbReference type="ARBA" id="ARBA00005642"/>
    </source>
</evidence>
<feature type="active site" description="Nucleophile" evidence="5">
    <location>
        <position position="37"/>
    </location>
</feature>
<reference evidence="7 8" key="1">
    <citation type="journal article" date="2020" name="Biotechnol. Biofuels">
        <title>New insights from the biogas microbiome by comprehensive genome-resolved metagenomics of nearly 1600 species originating from multiple anaerobic digesters.</title>
        <authorList>
            <person name="Campanaro S."/>
            <person name="Treu L."/>
            <person name="Rodriguez-R L.M."/>
            <person name="Kovalovszki A."/>
            <person name="Ziels R.M."/>
            <person name="Maus I."/>
            <person name="Zhu X."/>
            <person name="Kougias P.G."/>
            <person name="Basile A."/>
            <person name="Luo G."/>
            <person name="Schluter A."/>
            <person name="Konstantinidis K.T."/>
            <person name="Angelidaki I."/>
        </authorList>
    </citation>
    <scope>NUCLEOTIDE SEQUENCE [LARGE SCALE GENOMIC DNA]</scope>
    <source>
        <strain evidence="7">AS27yjCOA_202</strain>
    </source>
</reference>
<comment type="similarity">
    <text evidence="2 5">Belongs to the pseudouridine synthase TruB family. Type 1 subfamily.</text>
</comment>
<dbReference type="GO" id="GO:1990481">
    <property type="term" value="P:mRNA pseudouridine synthesis"/>
    <property type="evidence" value="ECO:0007669"/>
    <property type="project" value="TreeGrafter"/>
</dbReference>
<dbReference type="GO" id="GO:0003723">
    <property type="term" value="F:RNA binding"/>
    <property type="evidence" value="ECO:0007669"/>
    <property type="project" value="InterPro"/>
</dbReference>
<dbReference type="AlphaFoldDB" id="A0A7X9E7C7"/>
<dbReference type="PANTHER" id="PTHR13767:SF2">
    <property type="entry name" value="PSEUDOURIDYLATE SYNTHASE TRUB1"/>
    <property type="match status" value="1"/>
</dbReference>
<dbReference type="InterPro" id="IPR002501">
    <property type="entry name" value="PsdUridine_synth_N"/>
</dbReference>
<dbReference type="PANTHER" id="PTHR13767">
    <property type="entry name" value="TRNA-PSEUDOURIDINE SYNTHASE"/>
    <property type="match status" value="1"/>
</dbReference>
<evidence type="ECO:0000256" key="3">
    <source>
        <dbReference type="ARBA" id="ARBA00022694"/>
    </source>
</evidence>
<dbReference type="InterPro" id="IPR014780">
    <property type="entry name" value="tRNA_psdUridine_synth_TruB"/>
</dbReference>
<dbReference type="EC" id="5.4.99.25" evidence="5"/>
<organism evidence="7 8">
    <name type="scientific">candidate division WWE3 bacterium</name>
    <dbReference type="NCBI Taxonomy" id="2053526"/>
    <lineage>
        <taxon>Bacteria</taxon>
        <taxon>Katanobacteria</taxon>
    </lineage>
</organism>
<comment type="function">
    <text evidence="5">Responsible for synthesis of pseudouridine from uracil-55 in the psi GC loop of transfer RNAs.</text>
</comment>
<sequence length="227" mass="25422">MILNVYKEKGWTSFDVVAKVRGLLGKKRKVGHTGTLDPLAEGVLIVLTDEDTRRQNEFMNLRKEYKAVIAFGLATPSYDLEFLPVVSDEQLSLDEVLRLLKDTLPKYIGELNQVVPSYSAVKVNGKRLYKEARKGNINKKDLPVKRVSIYDLHILNSSNEKIKTNEGIVNFPAVTIKIVCSSGTYVRSLANDLGEELKVKAVLVSLIRTKVGNFNVSDSKKITELKI</sequence>
<dbReference type="SUPFAM" id="SSF55120">
    <property type="entry name" value="Pseudouridine synthase"/>
    <property type="match status" value="1"/>
</dbReference>
<dbReference type="Proteomes" id="UP000590542">
    <property type="component" value="Unassembled WGS sequence"/>
</dbReference>
<protein>
    <recommendedName>
        <fullName evidence="5">tRNA pseudouridine synthase B</fullName>
        <ecNumber evidence="5">5.4.99.25</ecNumber>
    </recommendedName>
    <alternativeName>
        <fullName evidence="5">tRNA pseudouridine(55) synthase</fullName>
        <shortName evidence="5">Psi55 synthase</shortName>
    </alternativeName>
    <alternativeName>
        <fullName evidence="5">tRNA pseudouridylate synthase</fullName>
    </alternativeName>
    <alternativeName>
        <fullName evidence="5">tRNA-uridine isomerase</fullName>
    </alternativeName>
</protein>
<evidence type="ECO:0000256" key="5">
    <source>
        <dbReference type="HAMAP-Rule" id="MF_01080"/>
    </source>
</evidence>
<dbReference type="GO" id="GO:0160148">
    <property type="term" value="F:tRNA pseudouridine(55) synthase activity"/>
    <property type="evidence" value="ECO:0007669"/>
    <property type="project" value="UniProtKB-EC"/>
</dbReference>
<dbReference type="EMBL" id="JAAZNV010000007">
    <property type="protein sequence ID" value="NMB91631.1"/>
    <property type="molecule type" value="Genomic_DNA"/>
</dbReference>